<comment type="caution">
    <text evidence="2">The sequence shown here is derived from an EMBL/GenBank/DDBJ whole genome shotgun (WGS) entry which is preliminary data.</text>
</comment>
<dbReference type="Proteomes" id="UP000639643">
    <property type="component" value="Unassembled WGS sequence"/>
</dbReference>
<evidence type="ECO:0000256" key="1">
    <source>
        <dbReference type="SAM" id="MobiDB-lite"/>
    </source>
</evidence>
<reference evidence="2" key="1">
    <citation type="journal article" date="2020" name="Phytopathology">
        <title>Genome Sequence Resources of Colletotrichum truncatum, C. plurivorum, C. musicola, and C. sojae: Four Species Pathogenic to Soybean (Glycine max).</title>
        <authorList>
            <person name="Rogerio F."/>
            <person name="Boufleur T.R."/>
            <person name="Ciampi-Guillardi M."/>
            <person name="Sukno S.A."/>
            <person name="Thon M.R."/>
            <person name="Massola Junior N.S."/>
            <person name="Baroncelli R."/>
        </authorList>
    </citation>
    <scope>NUCLEOTIDE SEQUENCE</scope>
    <source>
        <strain evidence="2">LFN0074</strain>
    </source>
</reference>
<keyword evidence="3" id="KW-1185">Reference proteome</keyword>
<sequence length="180" mass="19285">MSQGKWEPGDIGDGGGGGGGGGREEEKGRDVESAFHPTQVQAGVLGQSSFPPLPVDVMCHIAGGSRSSHREVRPGLHLPSRTSSTIIDTIGAIATANGHRQHHQHQEFPGDRTNARTYDRISSSSPLPSIKQYKPESITTRRSTIHAARVLMSRLLNDEGRAGRRPVALRIGEADRVQSA</sequence>
<name>A0A8H6KFW2_9PEZI</name>
<feature type="region of interest" description="Disordered" evidence="1">
    <location>
        <begin position="1"/>
        <end position="34"/>
    </location>
</feature>
<feature type="compositionally biased region" description="Basic and acidic residues" evidence="1">
    <location>
        <begin position="22"/>
        <end position="33"/>
    </location>
</feature>
<feature type="compositionally biased region" description="Gly residues" evidence="1">
    <location>
        <begin position="11"/>
        <end position="21"/>
    </location>
</feature>
<proteinExistence type="predicted"/>
<evidence type="ECO:0000313" key="3">
    <source>
        <dbReference type="Proteomes" id="UP000639643"/>
    </source>
</evidence>
<accession>A0A8H6KFW2</accession>
<organism evidence="2 3">
    <name type="scientific">Colletotrichum musicola</name>
    <dbReference type="NCBI Taxonomy" id="2175873"/>
    <lineage>
        <taxon>Eukaryota</taxon>
        <taxon>Fungi</taxon>
        <taxon>Dikarya</taxon>
        <taxon>Ascomycota</taxon>
        <taxon>Pezizomycotina</taxon>
        <taxon>Sordariomycetes</taxon>
        <taxon>Hypocreomycetidae</taxon>
        <taxon>Glomerellales</taxon>
        <taxon>Glomerellaceae</taxon>
        <taxon>Colletotrichum</taxon>
        <taxon>Colletotrichum orchidearum species complex</taxon>
    </lineage>
</organism>
<protein>
    <submittedName>
        <fullName evidence="2">Uncharacterized protein</fullName>
    </submittedName>
</protein>
<evidence type="ECO:0000313" key="2">
    <source>
        <dbReference type="EMBL" id="KAF6830310.1"/>
    </source>
</evidence>
<gene>
    <name evidence="2" type="ORF">CMUS01_07807</name>
</gene>
<dbReference type="EMBL" id="WIGM01000288">
    <property type="protein sequence ID" value="KAF6830310.1"/>
    <property type="molecule type" value="Genomic_DNA"/>
</dbReference>
<dbReference type="AlphaFoldDB" id="A0A8H6KFW2"/>